<proteinExistence type="predicted"/>
<keyword evidence="1" id="KW-1185">Reference proteome</keyword>
<evidence type="ECO:0000313" key="3">
    <source>
        <dbReference type="WBParaSite" id="maker-uti_cns_0006868-snap-gene-0.14-mRNA-1"/>
    </source>
</evidence>
<dbReference type="Gene3D" id="3.40.50.1240">
    <property type="entry name" value="Phosphoglycerate mutase-like"/>
    <property type="match status" value="1"/>
</dbReference>
<dbReference type="Pfam" id="PF00300">
    <property type="entry name" value="His_Phos_1"/>
    <property type="match status" value="1"/>
</dbReference>
<dbReference type="SMART" id="SM00855">
    <property type="entry name" value="PGAM"/>
    <property type="match status" value="1"/>
</dbReference>
<dbReference type="SUPFAM" id="SSF53254">
    <property type="entry name" value="Phosphoglycerate mutase-like"/>
    <property type="match status" value="1"/>
</dbReference>
<sequence>LQHSMSAKQAAKVYFCRHAQSTFNSSGDNSPDVPLSLAGEAQARQLSGHFSLVLCSPMRRAQLTLRLSEITYDRLETVQELREQLNEGSDLLPGEGYEKLGESDASFASRVSQVRNRLLQELAENKSQADFRILVVSHLFTGYALFQACGVRSPDLRNAQIVPLPGLQ</sequence>
<evidence type="ECO:0000313" key="2">
    <source>
        <dbReference type="WBParaSite" id="maker-unitig_11117-snap-gene-0.2-mRNA-1"/>
    </source>
</evidence>
<dbReference type="WBParaSite" id="maker-uti_cns_0006868-snap-gene-0.14-mRNA-1">
    <property type="protein sequence ID" value="maker-uti_cns_0006868-snap-gene-0.14-mRNA-1"/>
    <property type="gene ID" value="maker-uti_cns_0006868-snap-gene-0.14"/>
</dbReference>
<dbReference type="InterPro" id="IPR013078">
    <property type="entry name" value="His_Pase_superF_clade-1"/>
</dbReference>
<organism evidence="1 3">
    <name type="scientific">Macrostomum lignano</name>
    <dbReference type="NCBI Taxonomy" id="282301"/>
    <lineage>
        <taxon>Eukaryota</taxon>
        <taxon>Metazoa</taxon>
        <taxon>Spiralia</taxon>
        <taxon>Lophotrochozoa</taxon>
        <taxon>Platyhelminthes</taxon>
        <taxon>Rhabditophora</taxon>
        <taxon>Macrostomorpha</taxon>
        <taxon>Macrostomida</taxon>
        <taxon>Macrostomidae</taxon>
        <taxon>Macrostomum</taxon>
    </lineage>
</organism>
<dbReference type="InterPro" id="IPR050275">
    <property type="entry name" value="PGM_Phosphatase"/>
</dbReference>
<name>A0A1I8HMM4_9PLAT</name>
<dbReference type="PANTHER" id="PTHR48100:SF44">
    <property type="entry name" value="PHOSPHATASE C1620.13-RELATED"/>
    <property type="match status" value="1"/>
</dbReference>
<reference evidence="2 3" key="1">
    <citation type="submission" date="2016-11" db="UniProtKB">
        <authorList>
            <consortium name="WormBaseParasite"/>
        </authorList>
    </citation>
    <scope>IDENTIFICATION</scope>
</reference>
<dbReference type="GO" id="GO:0005829">
    <property type="term" value="C:cytosol"/>
    <property type="evidence" value="ECO:0007669"/>
    <property type="project" value="TreeGrafter"/>
</dbReference>
<accession>A0A1I8HMM4</accession>
<dbReference type="CDD" id="cd07067">
    <property type="entry name" value="HP_PGM_like"/>
    <property type="match status" value="1"/>
</dbReference>
<dbReference type="InterPro" id="IPR029033">
    <property type="entry name" value="His_PPase_superfam"/>
</dbReference>
<dbReference type="WBParaSite" id="maker-unitig_11117-snap-gene-0.2-mRNA-1">
    <property type="protein sequence ID" value="maker-unitig_11117-snap-gene-0.2-mRNA-1"/>
    <property type="gene ID" value="maker-unitig_11117-snap-gene-0.2"/>
</dbReference>
<protein>
    <submittedName>
        <fullName evidence="2 3">Histidine phosphatase family protein</fullName>
    </submittedName>
</protein>
<dbReference type="Proteomes" id="UP000095280">
    <property type="component" value="Unplaced"/>
</dbReference>
<evidence type="ECO:0000313" key="1">
    <source>
        <dbReference type="Proteomes" id="UP000095280"/>
    </source>
</evidence>
<dbReference type="GO" id="GO:0016791">
    <property type="term" value="F:phosphatase activity"/>
    <property type="evidence" value="ECO:0007669"/>
    <property type="project" value="TreeGrafter"/>
</dbReference>
<dbReference type="AlphaFoldDB" id="A0A1I8HMM4"/>
<dbReference type="PANTHER" id="PTHR48100">
    <property type="entry name" value="BROAD-SPECIFICITY PHOSPHATASE YOR283W-RELATED"/>
    <property type="match status" value="1"/>
</dbReference>